<evidence type="ECO:0000256" key="15">
    <source>
        <dbReference type="RuleBase" id="RU369039"/>
    </source>
</evidence>
<feature type="domain" description="Lipid-binding serum glycoprotein C-terminal" evidence="17">
    <location>
        <begin position="285"/>
        <end position="490"/>
    </location>
</feature>
<name>A0A6P5KP98_PHACI</name>
<evidence type="ECO:0000256" key="14">
    <source>
        <dbReference type="PIRSR" id="PIRSR002417-50"/>
    </source>
</evidence>
<keyword evidence="5 15" id="KW-0964">Secreted</keyword>
<dbReference type="InterPro" id="IPR032942">
    <property type="entry name" value="BPI/LBP/Plunc"/>
</dbReference>
<dbReference type="RefSeq" id="XP_020846196.1">
    <property type="nucleotide sequence ID" value="XM_020990537.1"/>
</dbReference>
<proteinExistence type="inferred from homology"/>
<dbReference type="SMART" id="SM00328">
    <property type="entry name" value="BPI1"/>
    <property type="match status" value="1"/>
</dbReference>
<dbReference type="AlphaFoldDB" id="A0A6P5KP98"/>
<evidence type="ECO:0000313" key="18">
    <source>
        <dbReference type="Proteomes" id="UP000515140"/>
    </source>
</evidence>
<dbReference type="GO" id="GO:0005615">
    <property type="term" value="C:extracellular space"/>
    <property type="evidence" value="ECO:0007669"/>
    <property type="project" value="UniProtKB-UniRule"/>
</dbReference>
<dbReference type="Gene3D" id="3.15.10.10">
    <property type="entry name" value="Bactericidal permeability-increasing protein, domain 1"/>
    <property type="match status" value="1"/>
</dbReference>
<keyword evidence="10 15" id="KW-0044">Antibiotic</keyword>
<evidence type="ECO:0000259" key="17">
    <source>
        <dbReference type="SMART" id="SM00329"/>
    </source>
</evidence>
<keyword evidence="9 15" id="KW-0391">Immunity</keyword>
<keyword evidence="18" id="KW-1185">Reference proteome</keyword>
<dbReference type="GO" id="GO:0050829">
    <property type="term" value="P:defense response to Gram-negative bacterium"/>
    <property type="evidence" value="ECO:0007669"/>
    <property type="project" value="UniProtKB-UniRule"/>
</dbReference>
<dbReference type="InterPro" id="IPR030675">
    <property type="entry name" value="BPI/LBP"/>
</dbReference>
<dbReference type="Pfam" id="PF02886">
    <property type="entry name" value="LBP_BPI_CETP_C"/>
    <property type="match status" value="1"/>
</dbReference>
<dbReference type="InterPro" id="IPR017942">
    <property type="entry name" value="Lipid-bd_serum_glycop_N"/>
</dbReference>
<comment type="subcellular location">
    <subcellularLocation>
        <location evidence="1">Cytoplasmic granule membrane</location>
    </subcellularLocation>
    <subcellularLocation>
        <location evidence="2 15">Secreted</location>
    </subcellularLocation>
</comment>
<dbReference type="SMART" id="SM00329">
    <property type="entry name" value="BPI2"/>
    <property type="match status" value="1"/>
</dbReference>
<dbReference type="PROSITE" id="PS00400">
    <property type="entry name" value="LBP_BPI_CETP"/>
    <property type="match status" value="1"/>
</dbReference>
<evidence type="ECO:0000256" key="12">
    <source>
        <dbReference type="ARBA" id="ARBA00023180"/>
    </source>
</evidence>
<dbReference type="Gene3D" id="3.15.20.10">
    <property type="entry name" value="Bactericidal permeability-increasing protein, domain 2"/>
    <property type="match status" value="1"/>
</dbReference>
<dbReference type="PANTHER" id="PTHR10504">
    <property type="entry name" value="BACTERICIDAL PERMEABILITY-INCREASING BPI PROTEIN-RELATED"/>
    <property type="match status" value="1"/>
</dbReference>
<gene>
    <name evidence="19" type="primary">LOC110211301</name>
</gene>
<dbReference type="InterPro" id="IPR017954">
    <property type="entry name" value="Lipid-bd_serum_glycop_CS"/>
</dbReference>
<comment type="domain">
    <text evidence="15">The N- and C-terminal barrels adopt an identical fold despite having only 13% of conserved residues.</text>
</comment>
<evidence type="ECO:0000313" key="19">
    <source>
        <dbReference type="RefSeq" id="XP_020846196.1"/>
    </source>
</evidence>
<evidence type="ECO:0000256" key="7">
    <source>
        <dbReference type="ARBA" id="ARBA00022588"/>
    </source>
</evidence>
<dbReference type="PIRSF" id="PIRSF002417">
    <property type="entry name" value="Lipid_binding_protein"/>
    <property type="match status" value="1"/>
</dbReference>
<evidence type="ECO:0000256" key="11">
    <source>
        <dbReference type="ARBA" id="ARBA00023157"/>
    </source>
</evidence>
<keyword evidence="12 15" id="KW-0325">Glycoprotein</keyword>
<dbReference type="InterPro" id="IPR017943">
    <property type="entry name" value="Bactericidal_perm-incr_a/b_dom"/>
</dbReference>
<dbReference type="GO" id="GO:0001530">
    <property type="term" value="F:lipopolysaccharide binding"/>
    <property type="evidence" value="ECO:0007669"/>
    <property type="project" value="TreeGrafter"/>
</dbReference>
<evidence type="ECO:0000256" key="4">
    <source>
        <dbReference type="ARBA" id="ARBA00017827"/>
    </source>
</evidence>
<dbReference type="KEGG" id="pcw:110211301"/>
<evidence type="ECO:0000256" key="5">
    <source>
        <dbReference type="ARBA" id="ARBA00022525"/>
    </source>
</evidence>
<keyword evidence="7 15" id="KW-0399">Innate immunity</keyword>
<evidence type="ECO:0000256" key="13">
    <source>
        <dbReference type="ARBA" id="ARBA00025943"/>
    </source>
</evidence>
<dbReference type="Proteomes" id="UP000515140">
    <property type="component" value="Unplaced"/>
</dbReference>
<protein>
    <recommendedName>
        <fullName evidence="4 15">Bactericidal permeability-increasing protein</fullName>
        <shortName evidence="15">BPI</shortName>
    </recommendedName>
</protein>
<dbReference type="FunFam" id="3.15.20.10:FF:000001">
    <property type="entry name" value="Phospholipid transfer protein"/>
    <property type="match status" value="1"/>
</dbReference>
<dbReference type="GO" id="GO:0045087">
    <property type="term" value="P:innate immune response"/>
    <property type="evidence" value="ECO:0007669"/>
    <property type="project" value="UniProtKB-UniRule"/>
</dbReference>
<evidence type="ECO:0000256" key="2">
    <source>
        <dbReference type="ARBA" id="ARBA00004613"/>
    </source>
</evidence>
<evidence type="ECO:0000259" key="16">
    <source>
        <dbReference type="SMART" id="SM00328"/>
    </source>
</evidence>
<sequence length="495" mass="55751">MTSWKGCQRQYTLVQNAPGAQGHPKIRMSQKMWIRLMLMAAMAVALKGRKIPGIVLRISQKGLDHVSKQGAELLQEELLKISLPIQMGLGDYEFIRMMISKFMLQKSHISVVSKGFVLSMTNSSIIINGKWTSQKSKNNHVPFDLKLDDVTIRTGFNLGKNNNNQISISVSSCIIHIGSVHIFTSTNQSLLREVYQNDIQTTLHNNVFQKICSVIRTSTTSYVEPYLHTMPVKVNLDGIAGIDYSLIQPPKSRGYHLDIPLKGQFFSLTHHTSFPFSPSAVSFRSSQLQMVYFGVSHSFFDSAIHVYKNAGIKSLQTNSSMVPKDSKYTLSTDYYGILIPQLSKDFPSMAMTIDIDFPSSAPTIFVDSRMKLSLMSSLSTHVFVVFSNSSQTPLFTLKLKTTVTLYIAVKDGTILGRMTLESLSMELKKSYIGHFQASLLQDPFTYYMSKVWLPIINGRLEQGYPLPVPANLHFSDYIVYPHKHFLVFGTDFIYS</sequence>
<keyword evidence="8 15" id="KW-0732">Signal</keyword>
<dbReference type="GeneID" id="110211301"/>
<dbReference type="GO" id="GO:0031663">
    <property type="term" value="P:lipopolysaccharide-mediated signaling pathway"/>
    <property type="evidence" value="ECO:0007669"/>
    <property type="project" value="TreeGrafter"/>
</dbReference>
<evidence type="ECO:0000256" key="10">
    <source>
        <dbReference type="ARBA" id="ARBA00023022"/>
    </source>
</evidence>
<comment type="domain">
    <text evidence="15">The N-terminal region may be exposed to the interior of the granule, whereas the C-terminal portion may be embedded in the membrane. During phagocytosis and degranulation, proteases may be released and activated and cleave BPI at the junction of the N- and C-terminal portions of the molecule, providing controlled release of the N-terminal antibacterial fragment when bacteria are ingested.</text>
</comment>
<reference evidence="19" key="1">
    <citation type="submission" date="2025-08" db="UniProtKB">
        <authorList>
            <consortium name="RefSeq"/>
        </authorList>
    </citation>
    <scope>IDENTIFICATION</scope>
    <source>
        <tissue evidence="19">Spleen</tissue>
    </source>
</reference>
<dbReference type="PANTHER" id="PTHR10504:SF84">
    <property type="entry name" value="BACTERICIDAL PERMEABILITY-INCREASING PROTEIN"/>
    <property type="match status" value="1"/>
</dbReference>
<evidence type="ECO:0000256" key="6">
    <source>
        <dbReference type="ARBA" id="ARBA00022529"/>
    </source>
</evidence>
<keyword evidence="6 15" id="KW-0929">Antimicrobial</keyword>
<comment type="function">
    <text evidence="15">The cytotoxic action of BPI is limited to many species of Gram-negative bacteria; this specificity may be explained by a strong affinity of the very basic N-terminal half for the negatively charged lipopolysaccharides that are unique to the Gram-negative bacterial outer envelope.</text>
</comment>
<evidence type="ECO:0000256" key="8">
    <source>
        <dbReference type="ARBA" id="ARBA00022729"/>
    </source>
</evidence>
<evidence type="ECO:0000256" key="3">
    <source>
        <dbReference type="ARBA" id="ARBA00007292"/>
    </source>
</evidence>
<feature type="disulfide bond" evidence="14">
    <location>
        <begin position="173"/>
        <end position="212"/>
    </location>
</feature>
<dbReference type="SUPFAM" id="SSF55394">
    <property type="entry name" value="Bactericidal permeability-increasing protein, BPI"/>
    <property type="match status" value="2"/>
</dbReference>
<feature type="domain" description="Lipid-binding serum glycoprotein N-terminal" evidence="16">
    <location>
        <begin position="57"/>
        <end position="270"/>
    </location>
</feature>
<dbReference type="InParanoid" id="A0A6P5KP98"/>
<comment type="subunit">
    <text evidence="13 15">Monomer. Homodimer; disulfide-linked.</text>
</comment>
<comment type="similarity">
    <text evidence="3">Belongs to the BPI/LBP/Plunc superfamily. BPI/LBP family.</text>
</comment>
<dbReference type="InterPro" id="IPR001124">
    <property type="entry name" value="Lipid-bd_serum_glycop_C"/>
</dbReference>
<evidence type="ECO:0000256" key="1">
    <source>
        <dbReference type="ARBA" id="ARBA00004197"/>
    </source>
</evidence>
<evidence type="ECO:0000256" key="9">
    <source>
        <dbReference type="ARBA" id="ARBA00022859"/>
    </source>
</evidence>
<organism evidence="18 19">
    <name type="scientific">Phascolarctos cinereus</name>
    <name type="common">Koala</name>
    <dbReference type="NCBI Taxonomy" id="38626"/>
    <lineage>
        <taxon>Eukaryota</taxon>
        <taxon>Metazoa</taxon>
        <taxon>Chordata</taxon>
        <taxon>Craniata</taxon>
        <taxon>Vertebrata</taxon>
        <taxon>Euteleostomi</taxon>
        <taxon>Mammalia</taxon>
        <taxon>Metatheria</taxon>
        <taxon>Diprotodontia</taxon>
        <taxon>Phascolarctidae</taxon>
        <taxon>Phascolarctos</taxon>
    </lineage>
</organism>
<keyword evidence="11 14" id="KW-1015">Disulfide bond</keyword>
<dbReference type="Pfam" id="PF01273">
    <property type="entry name" value="LBP_BPI_CETP"/>
    <property type="match status" value="1"/>
</dbReference>
<accession>A0A6P5KP98</accession>